<name>A0A4U5PHX2_STECR</name>
<reference evidence="1 2" key="1">
    <citation type="journal article" date="2015" name="Genome Biol.">
        <title>Comparative genomics of Steinernema reveals deeply conserved gene regulatory networks.</title>
        <authorList>
            <person name="Dillman A.R."/>
            <person name="Macchietto M."/>
            <person name="Porter C.F."/>
            <person name="Rogers A."/>
            <person name="Williams B."/>
            <person name="Antoshechkin I."/>
            <person name="Lee M.M."/>
            <person name="Goodwin Z."/>
            <person name="Lu X."/>
            <person name="Lewis E.E."/>
            <person name="Goodrich-Blair H."/>
            <person name="Stock S.P."/>
            <person name="Adams B.J."/>
            <person name="Sternberg P.W."/>
            <person name="Mortazavi A."/>
        </authorList>
    </citation>
    <scope>NUCLEOTIDE SEQUENCE [LARGE SCALE GENOMIC DNA]</scope>
    <source>
        <strain evidence="1 2">ALL</strain>
    </source>
</reference>
<sequence>MDNVPFAFIDSVAHSLSSDSASTLADIPIGHWPYVGLTHRSQRRDFISDLIWIIDQTDRTEYFDKQIATFTRSPKYSRFTEVNLIGLFGRVPRYLARIKQLEPLLKRNLCQNTELNVHHAFSCESEELSFLWRLPVKRLRIEDMSPHMRSVKYEILQWHIENNPFLEELRFYYATYNVLKMIIEAWKSGQSGLEKVSCTLENKDDWKRLEQLGCGTVEETRDFHCSILTCRESGRSLRIEFDNLSKLF</sequence>
<comment type="caution">
    <text evidence="1">The sequence shown here is derived from an EMBL/GenBank/DDBJ whole genome shotgun (WGS) entry which is preliminary data.</text>
</comment>
<keyword evidence="2" id="KW-1185">Reference proteome</keyword>
<dbReference type="EMBL" id="AZBU02000002">
    <property type="protein sequence ID" value="TKR95941.1"/>
    <property type="molecule type" value="Genomic_DNA"/>
</dbReference>
<reference evidence="1 2" key="2">
    <citation type="journal article" date="2019" name="G3 (Bethesda)">
        <title>Hybrid Assembly of the Genome of the Entomopathogenic Nematode Steinernema carpocapsae Identifies the X-Chromosome.</title>
        <authorList>
            <person name="Serra L."/>
            <person name="Macchietto M."/>
            <person name="Macias-Munoz A."/>
            <person name="McGill C.J."/>
            <person name="Rodriguez I.M."/>
            <person name="Rodriguez B."/>
            <person name="Murad R."/>
            <person name="Mortazavi A."/>
        </authorList>
    </citation>
    <scope>NUCLEOTIDE SEQUENCE [LARGE SCALE GENOMIC DNA]</scope>
    <source>
        <strain evidence="1 2">ALL</strain>
    </source>
</reference>
<protein>
    <submittedName>
        <fullName evidence="1">Uncharacterized protein</fullName>
    </submittedName>
</protein>
<dbReference type="AlphaFoldDB" id="A0A4U5PHX2"/>
<accession>A0A4U5PHX2</accession>
<evidence type="ECO:0000313" key="1">
    <source>
        <dbReference type="EMBL" id="TKR95941.1"/>
    </source>
</evidence>
<evidence type="ECO:0000313" key="2">
    <source>
        <dbReference type="Proteomes" id="UP000298663"/>
    </source>
</evidence>
<gene>
    <name evidence="1" type="ORF">L596_010035</name>
</gene>
<dbReference type="Proteomes" id="UP000298663">
    <property type="component" value="Unassembled WGS sequence"/>
</dbReference>
<organism evidence="1 2">
    <name type="scientific">Steinernema carpocapsae</name>
    <name type="common">Entomopathogenic nematode</name>
    <dbReference type="NCBI Taxonomy" id="34508"/>
    <lineage>
        <taxon>Eukaryota</taxon>
        <taxon>Metazoa</taxon>
        <taxon>Ecdysozoa</taxon>
        <taxon>Nematoda</taxon>
        <taxon>Chromadorea</taxon>
        <taxon>Rhabditida</taxon>
        <taxon>Tylenchina</taxon>
        <taxon>Panagrolaimomorpha</taxon>
        <taxon>Strongyloidoidea</taxon>
        <taxon>Steinernematidae</taxon>
        <taxon>Steinernema</taxon>
    </lineage>
</organism>
<proteinExistence type="predicted"/>